<gene>
    <name evidence="1" type="ORF">ACFSKV_18285</name>
</gene>
<sequence length="481" mass="55904">MESSERIRLLKRLNEYEVEFPIDQWKVEDIDVWPLIKTLIFFLIFKNSNYSESEKNSIWFKFIGKIKSSGINLVTYLSSVYYLILFRPKEAKIVFSGASTHRVIFNGQNINRYYQLILEYIKGEKINYEFFEYQSSGQQNVNSSHVYKLLPFFKKKQSLKLLMNDSGFKNFLDRIEIDTGLKKEQFLKGLKKKIENVNSWANLYEYIFNKTKAKYSLGLCYYSDPMFGMNLAASRLGVESIDFQHGTQGPMHFAYTYNVPSIDGFNTLPKQFWCWDQESGDHLKSWISNQETVKIVGNPWVEYVTDSKFYPDLNLPEDKPIVLFTHQPIKPALDVYLLETIRSTKDRFNWWLRVHPRISSQEFDELKTLISEWGLDDVIELNKASNYPLPFLLNKVAVHISKYSGSIIEGVLCNTPTIILEEIGINSFGNFIESKLAHGLLNPTTIDLAQLVIQLVEKKYSSGNKTQMESTIKGVLDEIIK</sequence>
<dbReference type="RefSeq" id="WP_380806111.1">
    <property type="nucleotide sequence ID" value="NZ_JBHUIV010000025.1"/>
</dbReference>
<proteinExistence type="predicted"/>
<evidence type="ECO:0000313" key="2">
    <source>
        <dbReference type="Proteomes" id="UP001597414"/>
    </source>
</evidence>
<comment type="caution">
    <text evidence="1">The sequence shown here is derived from an EMBL/GenBank/DDBJ whole genome shotgun (WGS) entry which is preliminary data.</text>
</comment>
<reference evidence="2" key="1">
    <citation type="journal article" date="2019" name="Int. J. Syst. Evol. Microbiol.">
        <title>The Global Catalogue of Microorganisms (GCM) 10K type strain sequencing project: providing services to taxonomists for standard genome sequencing and annotation.</title>
        <authorList>
            <consortium name="The Broad Institute Genomics Platform"/>
            <consortium name="The Broad Institute Genome Sequencing Center for Infectious Disease"/>
            <person name="Wu L."/>
            <person name="Ma J."/>
        </authorList>
    </citation>
    <scope>NUCLEOTIDE SEQUENCE [LARGE SCALE GENOMIC DNA]</scope>
    <source>
        <strain evidence="2">KCTC 19812</strain>
    </source>
</reference>
<organism evidence="1 2">
    <name type="scientific">Shivajiella indica</name>
    <dbReference type="NCBI Taxonomy" id="872115"/>
    <lineage>
        <taxon>Bacteria</taxon>
        <taxon>Pseudomonadati</taxon>
        <taxon>Bacteroidota</taxon>
        <taxon>Cytophagia</taxon>
        <taxon>Cytophagales</taxon>
        <taxon>Cyclobacteriaceae</taxon>
        <taxon>Shivajiella</taxon>
    </lineage>
</organism>
<protein>
    <submittedName>
        <fullName evidence="1">Uncharacterized protein</fullName>
    </submittedName>
</protein>
<dbReference type="Proteomes" id="UP001597414">
    <property type="component" value="Unassembled WGS sequence"/>
</dbReference>
<name>A0ABW5BCY2_9BACT</name>
<dbReference type="EMBL" id="JBHUIV010000025">
    <property type="protein sequence ID" value="MFD2203535.1"/>
    <property type="molecule type" value="Genomic_DNA"/>
</dbReference>
<dbReference type="SUPFAM" id="SSF53756">
    <property type="entry name" value="UDP-Glycosyltransferase/glycogen phosphorylase"/>
    <property type="match status" value="1"/>
</dbReference>
<keyword evidence="2" id="KW-1185">Reference proteome</keyword>
<accession>A0ABW5BCY2</accession>
<evidence type="ECO:0000313" key="1">
    <source>
        <dbReference type="EMBL" id="MFD2203535.1"/>
    </source>
</evidence>